<evidence type="ECO:0000256" key="1">
    <source>
        <dbReference type="SAM" id="MobiDB-lite"/>
    </source>
</evidence>
<sequence length="463" mass="46442">MGAPMARRLVEAGHKVTVWNRTPRAVEGAAVADSPAEAVAGAELVVTMLSDPQAVHDVLSAAAPGLAEGVVVVEMSTIGPGAVAGLRALLPSSAGLVDAPVLGSVEPARSGTLTVLAGGTARDLARCREVLGVFGVVREVGGPGAGAALKLAVMSTLVPAQVLLAETAAYARAAGVDTGTLLEVLGRTPLGALAERIRPAVEGGPSEPRYALGLAAKDLRLAAHPVQTLAAAAEGRLTAAVAAGLGGEDLTAVFGHVERVGHIERVGHAAREPGGPDAAPDRDGPGAADTGIQDGPDTAGDLSQDGPGTAGTGVQNRPGAAGAPVRDLSGGAAGRTGVEKVNPASVPATNGLYSHATRAGDLLFVSGQVALDSGGNVAGEGDMTAQSEHVMESLARILADQGCTFDDVTHIRTFLTDMSRLPEYGAVRRRFITGEPPASTTVEVSRLFRPGLMIEVEVTAAVP</sequence>
<dbReference type="EMBL" id="BOOK01000008">
    <property type="protein sequence ID" value="GIH99474.1"/>
    <property type="molecule type" value="Genomic_DNA"/>
</dbReference>
<dbReference type="PANTHER" id="PTHR43580:SF2">
    <property type="entry name" value="CYTOKINE-LIKE NUCLEAR FACTOR N-PAC"/>
    <property type="match status" value="1"/>
</dbReference>
<feature type="domain" description="6-phosphogluconate dehydrogenase NADP-binding" evidence="2">
    <location>
        <begin position="1"/>
        <end position="135"/>
    </location>
</feature>
<organism evidence="4 5">
    <name type="scientific">Planobispora takensis</name>
    <dbReference type="NCBI Taxonomy" id="1367882"/>
    <lineage>
        <taxon>Bacteria</taxon>
        <taxon>Bacillati</taxon>
        <taxon>Actinomycetota</taxon>
        <taxon>Actinomycetes</taxon>
        <taxon>Streptosporangiales</taxon>
        <taxon>Streptosporangiaceae</taxon>
        <taxon>Planobispora</taxon>
    </lineage>
</organism>
<dbReference type="Gene3D" id="1.10.1040.10">
    <property type="entry name" value="N-(1-d-carboxylethyl)-l-norvaline Dehydrogenase, domain 2"/>
    <property type="match status" value="1"/>
</dbReference>
<evidence type="ECO:0000259" key="3">
    <source>
        <dbReference type="Pfam" id="PF14833"/>
    </source>
</evidence>
<dbReference type="InterPro" id="IPR013328">
    <property type="entry name" value="6PGD_dom2"/>
</dbReference>
<feature type="region of interest" description="Disordered" evidence="1">
    <location>
        <begin position="266"/>
        <end position="346"/>
    </location>
</feature>
<dbReference type="SUPFAM" id="SSF51735">
    <property type="entry name" value="NAD(P)-binding Rossmann-fold domains"/>
    <property type="match status" value="1"/>
</dbReference>
<dbReference type="GO" id="GO:0050661">
    <property type="term" value="F:NADP binding"/>
    <property type="evidence" value="ECO:0007669"/>
    <property type="project" value="InterPro"/>
</dbReference>
<feature type="domain" description="3-hydroxyisobutyrate dehydrogenase-like NAD-binding" evidence="3">
    <location>
        <begin position="144"/>
        <end position="253"/>
    </location>
</feature>
<comment type="caution">
    <text evidence="4">The sequence shown here is derived from an EMBL/GenBank/DDBJ whole genome shotgun (WGS) entry which is preliminary data.</text>
</comment>
<dbReference type="Pfam" id="PF14833">
    <property type="entry name" value="NAD_binding_11"/>
    <property type="match status" value="1"/>
</dbReference>
<keyword evidence="5" id="KW-1185">Reference proteome</keyword>
<evidence type="ECO:0000259" key="2">
    <source>
        <dbReference type="Pfam" id="PF03446"/>
    </source>
</evidence>
<evidence type="ECO:0000313" key="5">
    <source>
        <dbReference type="Proteomes" id="UP000634476"/>
    </source>
</evidence>
<dbReference type="Gene3D" id="3.40.50.720">
    <property type="entry name" value="NAD(P)-binding Rossmann-like Domain"/>
    <property type="match status" value="1"/>
</dbReference>
<dbReference type="InterPro" id="IPR051265">
    <property type="entry name" value="HIBADH-related_NP60_sf"/>
</dbReference>
<dbReference type="PANTHER" id="PTHR43580">
    <property type="entry name" value="OXIDOREDUCTASE GLYR1-RELATED"/>
    <property type="match status" value="1"/>
</dbReference>
<dbReference type="AlphaFoldDB" id="A0A8J3SW91"/>
<reference evidence="4" key="1">
    <citation type="submission" date="2021-01" db="EMBL/GenBank/DDBJ databases">
        <title>Whole genome shotgun sequence of Planobispora takensis NBRC 109077.</title>
        <authorList>
            <person name="Komaki H."/>
            <person name="Tamura T."/>
        </authorList>
    </citation>
    <scope>NUCLEOTIDE SEQUENCE</scope>
    <source>
        <strain evidence="4">NBRC 109077</strain>
    </source>
</reference>
<dbReference type="InterPro" id="IPR008927">
    <property type="entry name" value="6-PGluconate_DH-like_C_sf"/>
</dbReference>
<dbReference type="GO" id="GO:0051287">
    <property type="term" value="F:NAD binding"/>
    <property type="evidence" value="ECO:0007669"/>
    <property type="project" value="InterPro"/>
</dbReference>
<accession>A0A8J3SW91</accession>
<evidence type="ECO:0000313" key="4">
    <source>
        <dbReference type="EMBL" id="GIH99474.1"/>
    </source>
</evidence>
<dbReference type="InterPro" id="IPR029154">
    <property type="entry name" value="HIBADH-like_NADP-bd"/>
</dbReference>
<dbReference type="InterPro" id="IPR006175">
    <property type="entry name" value="YjgF/YER057c/UK114"/>
</dbReference>
<proteinExistence type="predicted"/>
<evidence type="ECO:0008006" key="6">
    <source>
        <dbReference type="Google" id="ProtNLM"/>
    </source>
</evidence>
<dbReference type="Gene3D" id="3.30.1330.40">
    <property type="entry name" value="RutC-like"/>
    <property type="match status" value="1"/>
</dbReference>
<dbReference type="Pfam" id="PF03446">
    <property type="entry name" value="NAD_binding_2"/>
    <property type="match status" value="1"/>
</dbReference>
<dbReference type="SUPFAM" id="SSF55298">
    <property type="entry name" value="YjgF-like"/>
    <property type="match status" value="1"/>
</dbReference>
<dbReference type="CDD" id="cd00448">
    <property type="entry name" value="YjgF_YER057c_UK114_family"/>
    <property type="match status" value="1"/>
</dbReference>
<dbReference type="SUPFAM" id="SSF48179">
    <property type="entry name" value="6-phosphogluconate dehydrogenase C-terminal domain-like"/>
    <property type="match status" value="1"/>
</dbReference>
<dbReference type="Proteomes" id="UP000634476">
    <property type="component" value="Unassembled WGS sequence"/>
</dbReference>
<name>A0A8J3SW91_9ACTN</name>
<protein>
    <recommendedName>
        <fullName evidence="6">3-hydroxyisobutyrate dehydrogenase</fullName>
    </recommendedName>
</protein>
<dbReference type="InterPro" id="IPR006115">
    <property type="entry name" value="6PGDH_NADP-bd"/>
</dbReference>
<dbReference type="InterPro" id="IPR035959">
    <property type="entry name" value="RutC-like_sf"/>
</dbReference>
<dbReference type="Pfam" id="PF01042">
    <property type="entry name" value="Ribonuc_L-PSP"/>
    <property type="match status" value="1"/>
</dbReference>
<dbReference type="InterPro" id="IPR036291">
    <property type="entry name" value="NAD(P)-bd_dom_sf"/>
</dbReference>
<gene>
    <name evidence="4" type="ORF">Pta02_14830</name>
</gene>